<proteinExistence type="inferred from homology"/>
<dbReference type="InterPro" id="IPR027417">
    <property type="entry name" value="P-loop_NTPase"/>
</dbReference>
<keyword evidence="10" id="KW-0539">Nucleus</keyword>
<evidence type="ECO:0000256" key="6">
    <source>
        <dbReference type="ARBA" id="ARBA00022840"/>
    </source>
</evidence>
<feature type="domain" description="Helicase ATP-binding" evidence="12">
    <location>
        <begin position="183"/>
        <end position="357"/>
    </location>
</feature>
<comment type="caution">
    <text evidence="14">The sequence shown here is derived from an EMBL/GenBank/DDBJ whole genome shotgun (WGS) entry which is preliminary data.</text>
</comment>
<dbReference type="CDD" id="cd17920">
    <property type="entry name" value="DEXHc_RecQ"/>
    <property type="match status" value="1"/>
</dbReference>
<evidence type="ECO:0000256" key="3">
    <source>
        <dbReference type="ARBA" id="ARBA00022741"/>
    </source>
</evidence>
<dbReference type="PANTHER" id="PTHR13710:SF105">
    <property type="entry name" value="ATP-DEPENDENT DNA HELICASE Q1"/>
    <property type="match status" value="1"/>
</dbReference>
<accession>A0ABV2AFX4</accession>
<comment type="catalytic activity">
    <reaction evidence="9 10">
        <text>Couples ATP hydrolysis with the unwinding of duplex DNA by translocating in the 3'-5' direction.</text>
        <dbReference type="EC" id="5.6.2.4"/>
    </reaction>
</comment>
<evidence type="ECO:0000313" key="15">
    <source>
        <dbReference type="Proteomes" id="UP001439008"/>
    </source>
</evidence>
<evidence type="ECO:0000256" key="8">
    <source>
        <dbReference type="ARBA" id="ARBA00023235"/>
    </source>
</evidence>
<keyword evidence="4 10" id="KW-0378">Hydrolase</keyword>
<comment type="similarity">
    <text evidence="1 10">Belongs to the helicase family. RecQ subfamily.</text>
</comment>
<comment type="catalytic activity">
    <reaction evidence="10">
        <text>ATP + H2O = ADP + phosphate + H(+)</text>
        <dbReference type="Rhea" id="RHEA:13065"/>
        <dbReference type="ChEBI" id="CHEBI:15377"/>
        <dbReference type="ChEBI" id="CHEBI:15378"/>
        <dbReference type="ChEBI" id="CHEBI:30616"/>
        <dbReference type="ChEBI" id="CHEBI:43474"/>
        <dbReference type="ChEBI" id="CHEBI:456216"/>
    </reaction>
</comment>
<evidence type="ECO:0000256" key="1">
    <source>
        <dbReference type="ARBA" id="ARBA00005446"/>
    </source>
</evidence>
<dbReference type="PANTHER" id="PTHR13710">
    <property type="entry name" value="DNA HELICASE RECQ FAMILY MEMBER"/>
    <property type="match status" value="1"/>
</dbReference>
<dbReference type="PROSITE" id="PS51192">
    <property type="entry name" value="HELICASE_ATP_BIND_1"/>
    <property type="match status" value="1"/>
</dbReference>
<dbReference type="SMART" id="SM00487">
    <property type="entry name" value="DEXDc"/>
    <property type="match status" value="1"/>
</dbReference>
<gene>
    <name evidence="14" type="ORF">MHBO_005294</name>
</gene>
<keyword evidence="15" id="KW-1185">Reference proteome</keyword>
<dbReference type="Pfam" id="PF00270">
    <property type="entry name" value="DEAD"/>
    <property type="match status" value="1"/>
</dbReference>
<keyword evidence="11" id="KW-0175">Coiled coil</keyword>
<dbReference type="Proteomes" id="UP001439008">
    <property type="component" value="Unassembled WGS sequence"/>
</dbReference>
<dbReference type="InterPro" id="IPR004589">
    <property type="entry name" value="DNA_helicase_ATP-dep_RecQ"/>
</dbReference>
<dbReference type="Pfam" id="PF16124">
    <property type="entry name" value="RecQ_Zn_bind"/>
    <property type="match status" value="1"/>
</dbReference>
<dbReference type="Gene3D" id="1.10.10.10">
    <property type="entry name" value="Winged helix-like DNA-binding domain superfamily/Winged helix DNA-binding domain"/>
    <property type="match status" value="1"/>
</dbReference>
<keyword evidence="2" id="KW-0479">Metal-binding</keyword>
<dbReference type="CDD" id="cd18794">
    <property type="entry name" value="SF2_C_RecQ"/>
    <property type="match status" value="1"/>
</dbReference>
<keyword evidence="3 10" id="KW-0547">Nucleotide-binding</keyword>
<dbReference type="InterPro" id="IPR001650">
    <property type="entry name" value="Helicase_C-like"/>
</dbReference>
<dbReference type="Pfam" id="PF00271">
    <property type="entry name" value="Helicase_C"/>
    <property type="match status" value="1"/>
</dbReference>
<sequence>MEKDDFDMAFKLQLKEITENLKSTDCEISKLQKQSNQYTQKIKHFRNLKKEIESKISILLNRKLKSQQIKAQLDPDNPFAKLQDFSTCKNSSQKAIKDKTQIKQINLHFAKINDLQKTKSPINKEKTQDFIARKNSAANTNILTKTKKVKLSEKTTDQTEKRLESVKELFGIESYRKNQLEAIRATLRGEDCFILMATGSGKSLCFQIPAAIEGGLTVVVSPLISLMNDQILQMDRIGLESRMLNSATSKEEAAEIFEDVQDANGALRILYFTPEKIKSSRLQSALKKCYQNNRLNRIVIDEAHCCSNWGFDFRPDYFRLGQLRDLFPGSPIMALTATATKKVFQDVKRILKFRRCSVYSSSLDRPNIFYAVLRKPPIFEDAAKLLENFIGKQPPGSPGIVYCATRSDCEKIDGLLNRHGVRASAYHSGIDHSSKTKIFEQWMSEKILVIVATTAFGMGINKDNVRFVVHFTLPQSLEALYQESGRAGRDGQPAVAALMYSPLDVITIAKISSKMTPILSLVQYAHSTKCRRVKILEPFESGCADQSSSEKIRCDKNCDSCASKQSDSFRALEYSSFGGKAIDLVKIIKARKTQNKNLTLKQLVKTWRGNGKKSLNGKGIVFLEKGNLKSGEAEQMVLDFVCEGVLALVLKHTAYCTNVYVSIGPKGNQMLFKDRKLY</sequence>
<dbReference type="InterPro" id="IPR036388">
    <property type="entry name" value="WH-like_DNA-bd_sf"/>
</dbReference>
<dbReference type="InterPro" id="IPR011545">
    <property type="entry name" value="DEAD/DEAH_box_helicase_dom"/>
</dbReference>
<feature type="coiled-coil region" evidence="11">
    <location>
        <begin position="14"/>
        <end position="48"/>
    </location>
</feature>
<name>A0ABV2AFX4_9EUKA</name>
<keyword evidence="6 10" id="KW-0067">ATP-binding</keyword>
<organism evidence="14 15">
    <name type="scientific">Bonamia ostreae</name>
    <dbReference type="NCBI Taxonomy" id="126728"/>
    <lineage>
        <taxon>Eukaryota</taxon>
        <taxon>Sar</taxon>
        <taxon>Rhizaria</taxon>
        <taxon>Endomyxa</taxon>
        <taxon>Ascetosporea</taxon>
        <taxon>Haplosporida</taxon>
        <taxon>Bonamia</taxon>
    </lineage>
</organism>
<dbReference type="EC" id="5.6.2.4" evidence="10"/>
<dbReference type="Gene3D" id="3.40.50.300">
    <property type="entry name" value="P-loop containing nucleotide triphosphate hydrolases"/>
    <property type="match status" value="2"/>
</dbReference>
<keyword evidence="5 10" id="KW-0347">Helicase</keyword>
<evidence type="ECO:0000313" key="14">
    <source>
        <dbReference type="EMBL" id="MES1918278.1"/>
    </source>
</evidence>
<dbReference type="InterPro" id="IPR014001">
    <property type="entry name" value="Helicase_ATP-bd"/>
</dbReference>
<evidence type="ECO:0000259" key="13">
    <source>
        <dbReference type="PROSITE" id="PS51194"/>
    </source>
</evidence>
<dbReference type="SMART" id="SM00490">
    <property type="entry name" value="HELICc"/>
    <property type="match status" value="1"/>
</dbReference>
<evidence type="ECO:0000256" key="9">
    <source>
        <dbReference type="ARBA" id="ARBA00034617"/>
    </source>
</evidence>
<dbReference type="EMBL" id="JBDODL010000035">
    <property type="protein sequence ID" value="MES1918278.1"/>
    <property type="molecule type" value="Genomic_DNA"/>
</dbReference>
<dbReference type="NCBIfam" id="TIGR00614">
    <property type="entry name" value="recQ_fam"/>
    <property type="match status" value="1"/>
</dbReference>
<dbReference type="PROSITE" id="PS51194">
    <property type="entry name" value="HELICASE_CTER"/>
    <property type="match status" value="1"/>
</dbReference>
<evidence type="ECO:0000256" key="4">
    <source>
        <dbReference type="ARBA" id="ARBA00022801"/>
    </source>
</evidence>
<comment type="subcellular location">
    <subcellularLocation>
        <location evidence="10">Nucleus</location>
    </subcellularLocation>
</comment>
<reference evidence="14 15" key="1">
    <citation type="journal article" date="2024" name="BMC Biol.">
        <title>Comparative genomics of Ascetosporea gives new insight into the evolutionary basis for animal parasitism in Rhizaria.</title>
        <authorList>
            <person name="Hiltunen Thoren M."/>
            <person name="Onut-Brannstrom I."/>
            <person name="Alfjorden A."/>
            <person name="Peckova H."/>
            <person name="Swords F."/>
            <person name="Hooper C."/>
            <person name="Holzer A.S."/>
            <person name="Bass D."/>
            <person name="Burki F."/>
        </authorList>
    </citation>
    <scope>NUCLEOTIDE SEQUENCE [LARGE SCALE GENOMIC DNA]</scope>
    <source>
        <strain evidence="14">20-A016</strain>
    </source>
</reference>
<protein>
    <recommendedName>
        <fullName evidence="10">ATP-dependent DNA helicase</fullName>
        <ecNumber evidence="10">5.6.2.4</ecNumber>
    </recommendedName>
</protein>
<evidence type="ECO:0000256" key="5">
    <source>
        <dbReference type="ARBA" id="ARBA00022806"/>
    </source>
</evidence>
<dbReference type="SUPFAM" id="SSF52540">
    <property type="entry name" value="P-loop containing nucleoside triphosphate hydrolases"/>
    <property type="match status" value="1"/>
</dbReference>
<dbReference type="InterPro" id="IPR032284">
    <property type="entry name" value="RecQ_Zn-bd"/>
</dbReference>
<keyword evidence="7" id="KW-0238">DNA-binding</keyword>
<feature type="domain" description="Helicase C-terminal" evidence="13">
    <location>
        <begin position="385"/>
        <end position="536"/>
    </location>
</feature>
<evidence type="ECO:0000259" key="12">
    <source>
        <dbReference type="PROSITE" id="PS51192"/>
    </source>
</evidence>
<evidence type="ECO:0000256" key="7">
    <source>
        <dbReference type="ARBA" id="ARBA00023125"/>
    </source>
</evidence>
<evidence type="ECO:0000256" key="2">
    <source>
        <dbReference type="ARBA" id="ARBA00022723"/>
    </source>
</evidence>
<evidence type="ECO:0000256" key="11">
    <source>
        <dbReference type="SAM" id="Coils"/>
    </source>
</evidence>
<keyword evidence="8" id="KW-0413">Isomerase</keyword>
<evidence type="ECO:0000256" key="10">
    <source>
        <dbReference type="RuleBase" id="RU364117"/>
    </source>
</evidence>